<proteinExistence type="predicted"/>
<evidence type="ECO:0000313" key="2">
    <source>
        <dbReference type="EMBL" id="QBK85634.1"/>
    </source>
</evidence>
<feature type="compositionally biased region" description="Acidic residues" evidence="1">
    <location>
        <begin position="157"/>
        <end position="171"/>
    </location>
</feature>
<protein>
    <submittedName>
        <fullName evidence="2">Uncharacterized protein</fullName>
    </submittedName>
</protein>
<evidence type="ECO:0000256" key="1">
    <source>
        <dbReference type="SAM" id="MobiDB-lite"/>
    </source>
</evidence>
<sequence>MSTEIIETMKKVSESSGFSKITPEVSMDSRVLFLIRIDGEEWAFVNSEEEAKLVIDSFAASEVNRLESDKTEVYRKDSKDGKKIVISEKTLGMIYNSSVHSIMEIDFRPVSHAVLTKGRHELPTAAPIPPPLPPQRILIESLERIRAEAQGKSVGEEVNDDGEEEEEGCEEPEGHNEESDKE</sequence>
<feature type="region of interest" description="Disordered" evidence="1">
    <location>
        <begin position="148"/>
        <end position="182"/>
    </location>
</feature>
<organism evidence="2">
    <name type="scientific">Marseillevirus LCMAC101</name>
    <dbReference type="NCBI Taxonomy" id="2506602"/>
    <lineage>
        <taxon>Viruses</taxon>
        <taxon>Varidnaviria</taxon>
        <taxon>Bamfordvirae</taxon>
        <taxon>Nucleocytoviricota</taxon>
        <taxon>Megaviricetes</taxon>
        <taxon>Pimascovirales</taxon>
        <taxon>Pimascovirales incertae sedis</taxon>
        <taxon>Marseilleviridae</taxon>
    </lineage>
</organism>
<accession>A0A481YT15</accession>
<name>A0A481YT15_9VIRU</name>
<gene>
    <name evidence="2" type="ORF">LCMAC101_02290</name>
</gene>
<dbReference type="EMBL" id="MK500327">
    <property type="protein sequence ID" value="QBK85634.1"/>
    <property type="molecule type" value="Genomic_DNA"/>
</dbReference>
<reference evidence="2" key="1">
    <citation type="journal article" date="2019" name="MBio">
        <title>Virus Genomes from Deep Sea Sediments Expand the Ocean Megavirome and Support Independent Origins of Viral Gigantism.</title>
        <authorList>
            <person name="Backstrom D."/>
            <person name="Yutin N."/>
            <person name="Jorgensen S.L."/>
            <person name="Dharamshi J."/>
            <person name="Homa F."/>
            <person name="Zaremba-Niedwiedzka K."/>
            <person name="Spang A."/>
            <person name="Wolf Y.I."/>
            <person name="Koonin E.V."/>
            <person name="Ettema T.J."/>
        </authorList>
    </citation>
    <scope>NUCLEOTIDE SEQUENCE</scope>
</reference>
<feature type="compositionally biased region" description="Basic and acidic residues" evidence="1">
    <location>
        <begin position="172"/>
        <end position="182"/>
    </location>
</feature>